<dbReference type="AlphaFoldDB" id="F8AGZ9"/>
<dbReference type="GeneID" id="10836942"/>
<evidence type="ECO:0000313" key="1">
    <source>
        <dbReference type="EMBL" id="AEH24057.1"/>
    </source>
</evidence>
<sequence length="143" mass="15635">MVEFKDLPIKVSAKALSPTKTLVRCGDYEVITDKLGGEAPSPIEYILAALAGCINIVGHMVAKDMGFEIEGLEIEVEGTFNPAKFMGKNGDRAGYKDVKVVVKVRADVDEETLGEWLKRVEERCPVSDNLVNPTPTEVVVEKI</sequence>
<dbReference type="InterPro" id="IPR036102">
    <property type="entry name" value="OsmC/Ohrsf"/>
</dbReference>
<dbReference type="eggNOG" id="arCOG03686">
    <property type="taxonomic scope" value="Archaea"/>
</dbReference>
<name>F8AGZ9_PYRYC</name>
<dbReference type="HOGENOM" id="CLU_100275_2_1_2"/>
<dbReference type="RefSeq" id="WP_013905114.1">
    <property type="nucleotide sequence ID" value="NC_015680.1"/>
</dbReference>
<evidence type="ECO:0000313" key="2">
    <source>
        <dbReference type="Proteomes" id="UP000008386"/>
    </source>
</evidence>
<dbReference type="PANTHER" id="PTHR35368:SF1">
    <property type="entry name" value="HYDROPEROXIDE REDUCTASE"/>
    <property type="match status" value="1"/>
</dbReference>
<reference evidence="1 2" key="1">
    <citation type="journal article" date="2011" name="J. Bacteriol.">
        <title>Complete genome sequence of the obligate piezophilic hyperthermophilic archaeon Pyrococcus yayanosii CH1.</title>
        <authorList>
            <person name="Jun X."/>
            <person name="Lupeng L."/>
            <person name="Minjuan X."/>
            <person name="Oger P."/>
            <person name="Fengping W."/>
            <person name="Jebbar M."/>
            <person name="Xiang X."/>
        </authorList>
    </citation>
    <scope>NUCLEOTIDE SEQUENCE [LARGE SCALE GENOMIC DNA]</scope>
    <source>
        <strain evidence="2">CH1 / JCM 16557</strain>
    </source>
</reference>
<dbReference type="Gene3D" id="3.30.300.20">
    <property type="match status" value="1"/>
</dbReference>
<dbReference type="InterPro" id="IPR015946">
    <property type="entry name" value="KH_dom-like_a/b"/>
</dbReference>
<accession>F8AGZ9</accession>
<dbReference type="EMBL" id="CP002779">
    <property type="protein sequence ID" value="AEH24057.1"/>
    <property type="molecule type" value="Genomic_DNA"/>
</dbReference>
<dbReference type="KEGG" id="pya:PYCH_03660"/>
<keyword evidence="2" id="KW-1185">Reference proteome</keyword>
<dbReference type="Pfam" id="PF02566">
    <property type="entry name" value="OsmC"/>
    <property type="match status" value="1"/>
</dbReference>
<dbReference type="PANTHER" id="PTHR35368">
    <property type="entry name" value="HYDROPEROXIDE REDUCTASE"/>
    <property type="match status" value="1"/>
</dbReference>
<dbReference type="InterPro" id="IPR003718">
    <property type="entry name" value="OsmC/Ohr_fam"/>
</dbReference>
<proteinExistence type="predicted"/>
<organism evidence="1 2">
    <name type="scientific">Pyrococcus yayanosii (strain CH1 / JCM 16557)</name>
    <dbReference type="NCBI Taxonomy" id="529709"/>
    <lineage>
        <taxon>Archaea</taxon>
        <taxon>Methanobacteriati</taxon>
        <taxon>Methanobacteriota</taxon>
        <taxon>Thermococci</taxon>
        <taxon>Thermococcales</taxon>
        <taxon>Thermococcaceae</taxon>
        <taxon>Pyrococcus</taxon>
    </lineage>
</organism>
<protein>
    <recommendedName>
        <fullName evidence="3">OsmC-like protein</fullName>
    </recommendedName>
</protein>
<dbReference type="Proteomes" id="UP000008386">
    <property type="component" value="Chromosome"/>
</dbReference>
<evidence type="ECO:0008006" key="3">
    <source>
        <dbReference type="Google" id="ProtNLM"/>
    </source>
</evidence>
<gene>
    <name evidence="1" type="ordered locus">PYCH_03660</name>
</gene>
<dbReference type="OrthoDB" id="106754at2157"/>
<dbReference type="SUPFAM" id="SSF82784">
    <property type="entry name" value="OsmC-like"/>
    <property type="match status" value="1"/>
</dbReference>
<dbReference type="InterPro" id="IPR052924">
    <property type="entry name" value="OsmC/Ohr_hydroprdx_reductase"/>
</dbReference>